<accession>A0ABS5U7N0</accession>
<organism evidence="5 6">
    <name type="scientific">Pelotalea chapellei</name>
    <dbReference type="NCBI Taxonomy" id="44671"/>
    <lineage>
        <taxon>Bacteria</taxon>
        <taxon>Pseudomonadati</taxon>
        <taxon>Thermodesulfobacteriota</taxon>
        <taxon>Desulfuromonadia</taxon>
        <taxon>Geobacterales</taxon>
        <taxon>Geobacteraceae</taxon>
        <taxon>Pelotalea</taxon>
    </lineage>
</organism>
<dbReference type="CDD" id="cd06170">
    <property type="entry name" value="LuxR_C_like"/>
    <property type="match status" value="1"/>
</dbReference>
<keyword evidence="6" id="KW-1185">Reference proteome</keyword>
<dbReference type="RefSeq" id="WP_214297671.1">
    <property type="nucleotide sequence ID" value="NZ_JAHDYS010000006.1"/>
</dbReference>
<evidence type="ECO:0000259" key="4">
    <source>
        <dbReference type="PROSITE" id="PS50043"/>
    </source>
</evidence>
<evidence type="ECO:0000256" key="1">
    <source>
        <dbReference type="ARBA" id="ARBA00023015"/>
    </source>
</evidence>
<evidence type="ECO:0000313" key="5">
    <source>
        <dbReference type="EMBL" id="MBT1071660.1"/>
    </source>
</evidence>
<evidence type="ECO:0000256" key="2">
    <source>
        <dbReference type="ARBA" id="ARBA00023125"/>
    </source>
</evidence>
<dbReference type="Gene3D" id="3.40.50.2300">
    <property type="match status" value="1"/>
</dbReference>
<name>A0ABS5U7N0_9BACT</name>
<dbReference type="EMBL" id="JAHDYS010000006">
    <property type="protein sequence ID" value="MBT1071660.1"/>
    <property type="molecule type" value="Genomic_DNA"/>
</dbReference>
<keyword evidence="3" id="KW-0804">Transcription</keyword>
<evidence type="ECO:0000313" key="6">
    <source>
        <dbReference type="Proteomes" id="UP000784128"/>
    </source>
</evidence>
<dbReference type="PANTHER" id="PTHR44688:SF16">
    <property type="entry name" value="DNA-BINDING TRANSCRIPTIONAL ACTIVATOR DEVR_DOSR"/>
    <property type="match status" value="1"/>
</dbReference>
<dbReference type="PROSITE" id="PS00622">
    <property type="entry name" value="HTH_LUXR_1"/>
    <property type="match status" value="1"/>
</dbReference>
<gene>
    <name evidence="5" type="ORF">KJB30_07685</name>
</gene>
<sequence>MIKVLLSYKLQGIIATDTDTQLFFKALSVIHAGQIWIDNSKLKALLGYAESASFSQNLDKISPKEKEVVILVSQGFKNREIAHKLHISEQTVKVHISNILRKAQASNRSQLVPLAMQLRFSPS</sequence>
<dbReference type="Pfam" id="PF00196">
    <property type="entry name" value="GerE"/>
    <property type="match status" value="1"/>
</dbReference>
<feature type="domain" description="HTH luxR-type" evidence="4">
    <location>
        <begin position="54"/>
        <end position="119"/>
    </location>
</feature>
<dbReference type="PROSITE" id="PS50043">
    <property type="entry name" value="HTH_LUXR_2"/>
    <property type="match status" value="1"/>
</dbReference>
<dbReference type="InterPro" id="IPR000792">
    <property type="entry name" value="Tscrpt_reg_LuxR_C"/>
</dbReference>
<dbReference type="PANTHER" id="PTHR44688">
    <property type="entry name" value="DNA-BINDING TRANSCRIPTIONAL ACTIVATOR DEVR_DOSR"/>
    <property type="match status" value="1"/>
</dbReference>
<comment type="caution">
    <text evidence="5">The sequence shown here is derived from an EMBL/GenBank/DDBJ whole genome shotgun (WGS) entry which is preliminary data.</text>
</comment>
<evidence type="ECO:0000256" key="3">
    <source>
        <dbReference type="ARBA" id="ARBA00023163"/>
    </source>
</evidence>
<dbReference type="InterPro" id="IPR016032">
    <property type="entry name" value="Sig_transdc_resp-reg_C-effctor"/>
</dbReference>
<keyword evidence="2" id="KW-0238">DNA-binding</keyword>
<reference evidence="5 6" key="1">
    <citation type="submission" date="2021-05" db="EMBL/GenBank/DDBJ databases">
        <title>The draft genome of Geobacter chapellei DSM 13688.</title>
        <authorList>
            <person name="Xu Z."/>
            <person name="Masuda Y."/>
            <person name="Itoh H."/>
            <person name="Senoo K."/>
        </authorList>
    </citation>
    <scope>NUCLEOTIDE SEQUENCE [LARGE SCALE GENOMIC DNA]</scope>
    <source>
        <strain evidence="5 6">DSM 13688</strain>
    </source>
</reference>
<keyword evidence="1" id="KW-0805">Transcription regulation</keyword>
<dbReference type="Proteomes" id="UP000784128">
    <property type="component" value="Unassembled WGS sequence"/>
</dbReference>
<proteinExistence type="predicted"/>
<dbReference type="SMART" id="SM00421">
    <property type="entry name" value="HTH_LUXR"/>
    <property type="match status" value="1"/>
</dbReference>
<protein>
    <submittedName>
        <fullName evidence="5">Response regulator transcription factor</fullName>
    </submittedName>
</protein>
<dbReference type="PRINTS" id="PR00038">
    <property type="entry name" value="HTHLUXR"/>
</dbReference>
<dbReference type="SUPFAM" id="SSF46894">
    <property type="entry name" value="C-terminal effector domain of the bipartite response regulators"/>
    <property type="match status" value="1"/>
</dbReference>